<comment type="caution">
    <text evidence="2">The sequence shown here is derived from an EMBL/GenBank/DDBJ whole genome shotgun (WGS) entry which is preliminary data.</text>
</comment>
<feature type="signal peptide" evidence="1">
    <location>
        <begin position="1"/>
        <end position="22"/>
    </location>
</feature>
<feature type="chain" id="PRO_5032333619" evidence="1">
    <location>
        <begin position="23"/>
        <end position="107"/>
    </location>
</feature>
<organism evidence="2 3">
    <name type="scientific">Adineta ricciae</name>
    <name type="common">Rotifer</name>
    <dbReference type="NCBI Taxonomy" id="249248"/>
    <lineage>
        <taxon>Eukaryota</taxon>
        <taxon>Metazoa</taxon>
        <taxon>Spiralia</taxon>
        <taxon>Gnathifera</taxon>
        <taxon>Rotifera</taxon>
        <taxon>Eurotatoria</taxon>
        <taxon>Bdelloidea</taxon>
        <taxon>Adinetida</taxon>
        <taxon>Adinetidae</taxon>
        <taxon>Adineta</taxon>
    </lineage>
</organism>
<dbReference type="Proteomes" id="UP000663852">
    <property type="component" value="Unassembled WGS sequence"/>
</dbReference>
<evidence type="ECO:0000313" key="2">
    <source>
        <dbReference type="EMBL" id="CAF1535858.1"/>
    </source>
</evidence>
<evidence type="ECO:0000256" key="1">
    <source>
        <dbReference type="SAM" id="SignalP"/>
    </source>
</evidence>
<protein>
    <submittedName>
        <fullName evidence="2">Uncharacterized protein</fullName>
    </submittedName>
</protein>
<dbReference type="AlphaFoldDB" id="A0A815VX90"/>
<proteinExistence type="predicted"/>
<gene>
    <name evidence="2" type="ORF">EDS130_LOCUS44939</name>
</gene>
<name>A0A815VX90_ADIRI</name>
<evidence type="ECO:0000313" key="3">
    <source>
        <dbReference type="Proteomes" id="UP000663852"/>
    </source>
</evidence>
<reference evidence="2" key="1">
    <citation type="submission" date="2021-02" db="EMBL/GenBank/DDBJ databases">
        <authorList>
            <person name="Nowell W R."/>
        </authorList>
    </citation>
    <scope>NUCLEOTIDE SEQUENCE</scope>
</reference>
<sequence>MVSNVAYIFMLMCLITTYIAKANSEICECACCIGQGCTPIAKPPVFIPSCKDGACGVTCTTTFPNDCAVSGSMFTATCSSATSTIVNRHASFIIFGIAFALFVKQIS</sequence>
<dbReference type="OrthoDB" id="10085131at2759"/>
<dbReference type="EMBL" id="CAJNOJ010000960">
    <property type="protein sequence ID" value="CAF1535858.1"/>
    <property type="molecule type" value="Genomic_DNA"/>
</dbReference>
<accession>A0A815VX90</accession>
<keyword evidence="1" id="KW-0732">Signal</keyword>